<dbReference type="InterPro" id="IPR003961">
    <property type="entry name" value="FN3_dom"/>
</dbReference>
<name>A0ABS5WAL8_9FLAO</name>
<proteinExistence type="predicted"/>
<protein>
    <recommendedName>
        <fullName evidence="2">Fibronectin type-III domain-containing protein</fullName>
    </recommendedName>
</protein>
<dbReference type="CDD" id="cd00063">
    <property type="entry name" value="FN3"/>
    <property type="match status" value="1"/>
</dbReference>
<feature type="signal peptide" evidence="1">
    <location>
        <begin position="1"/>
        <end position="22"/>
    </location>
</feature>
<dbReference type="Proteomes" id="UP000740413">
    <property type="component" value="Unassembled WGS sequence"/>
</dbReference>
<keyword evidence="1" id="KW-0732">Signal</keyword>
<dbReference type="RefSeq" id="WP_214610297.1">
    <property type="nucleotide sequence ID" value="NZ_JACATN010000001.1"/>
</dbReference>
<evidence type="ECO:0000259" key="2">
    <source>
        <dbReference type="PROSITE" id="PS50853"/>
    </source>
</evidence>
<keyword evidence="4" id="KW-1185">Reference proteome</keyword>
<accession>A0ABS5WAL8</accession>
<evidence type="ECO:0000313" key="3">
    <source>
        <dbReference type="EMBL" id="MBT2160031.1"/>
    </source>
</evidence>
<dbReference type="Gene3D" id="2.60.40.10">
    <property type="entry name" value="Immunoglobulins"/>
    <property type="match status" value="4"/>
</dbReference>
<dbReference type="InterPro" id="IPR036116">
    <property type="entry name" value="FN3_sf"/>
</dbReference>
<dbReference type="SMART" id="SM00060">
    <property type="entry name" value="FN3"/>
    <property type="match status" value="2"/>
</dbReference>
<reference evidence="4" key="2">
    <citation type="submission" date="2023-07" db="EMBL/GenBank/DDBJ databases">
        <title>Zobellia barbeyronii sp. nov., a new marine flavobacterium, isolated from green and red algae.</title>
        <authorList>
            <person name="Nedashkovskaya O.I."/>
            <person name="Otstavnykh N."/>
            <person name="Zhukova N."/>
            <person name="Guzev K."/>
            <person name="Chausova V."/>
            <person name="Tekutyeva L."/>
            <person name="Mikhailov V."/>
            <person name="Isaeva M."/>
        </authorList>
    </citation>
    <scope>NUCLEOTIDE SEQUENCE [LARGE SCALE GENOMIC DNA]</scope>
    <source>
        <strain evidence="4">KMM 6746</strain>
    </source>
</reference>
<dbReference type="InterPro" id="IPR013783">
    <property type="entry name" value="Ig-like_fold"/>
</dbReference>
<dbReference type="SUPFAM" id="SSF49265">
    <property type="entry name" value="Fibronectin type III"/>
    <property type="match status" value="1"/>
</dbReference>
<organism evidence="3 4">
    <name type="scientific">Zobellia barbeyronii</name>
    <dbReference type="NCBI Taxonomy" id="2748009"/>
    <lineage>
        <taxon>Bacteria</taxon>
        <taxon>Pseudomonadati</taxon>
        <taxon>Bacteroidota</taxon>
        <taxon>Flavobacteriia</taxon>
        <taxon>Flavobacteriales</taxon>
        <taxon>Flavobacteriaceae</taxon>
        <taxon>Zobellia</taxon>
    </lineage>
</organism>
<reference evidence="3 4" key="1">
    <citation type="submission" date="2020-06" db="EMBL/GenBank/DDBJ databases">
        <authorList>
            <person name="Isaeva M.P."/>
            <person name="Chernysheva N.Y."/>
        </authorList>
    </citation>
    <scope>NUCLEOTIDE SEQUENCE [LARGE SCALE GENOMIC DNA]</scope>
    <source>
        <strain evidence="3 4">KMM 6746</strain>
    </source>
</reference>
<sequence length="694" mass="80332">MKKIKTHIIAILAFTFCFSIFGQEKETNNQKPPFLVLRAYAKKDAILLRWGVNDPFAWKYGNEYGYIIERTTIFKDKKPLKEPEKIILTGAPIKPKPLEEWREFVSRNNMAAVTAQAIYGEDFITDDDDNPVMKVMNLSSELEQRFGFSMFAVDQDFEAAQYAGLGFIDYNVKPNERYLYSVKAAVPEELLKIEETGFLMETSEQNILPQPYDFVGYYYNNAFVLIWEYDALVNFYTSYDLEKSEDGIHFSKVNKSPITKLASTSVSGISYTDSIPKYGKKYWYRILGRSLFDEKSKPSDTISVIAYKELLVVPLIENNKIISDKEIILNWSFASEEAWKVSRFDVLRANKPIGPYDIIKEKLSSDVRSYMYNEVQDINYFKIRAHGIGGDFQDSSPYMIQPIDSIPPIVPQGLIGTIDSLGIVQLTWGKNTELDLKGYSIFRSNRPNQEFTKLNKSELQQPNYIDTINTKSFNKKVYYKIVAADNRYNESPPSKILELTRPNTAKPSVPVFKTYEVKEDTVLLKWTKSSSENIVKYVLYRKELTNTLWENVFETNDVDVLDYNDTNTLPNTKYLYSLVAVNNFNVESNPSPPISIYTINKLIKSVIKSLTSLVDRENKSIQLNWRVIEDNIAEIQLFRKVGKENKFTLYQTFSQRQKQYTDTRLEPNSIYTYGIKIIFNDGSLGNWEEIRVMY</sequence>
<dbReference type="EMBL" id="JACATN010000001">
    <property type="protein sequence ID" value="MBT2160031.1"/>
    <property type="molecule type" value="Genomic_DNA"/>
</dbReference>
<dbReference type="PROSITE" id="PS50853">
    <property type="entry name" value="FN3"/>
    <property type="match status" value="1"/>
</dbReference>
<feature type="chain" id="PRO_5045757399" description="Fibronectin type-III domain-containing protein" evidence="1">
    <location>
        <begin position="23"/>
        <end position="694"/>
    </location>
</feature>
<evidence type="ECO:0000256" key="1">
    <source>
        <dbReference type="SAM" id="SignalP"/>
    </source>
</evidence>
<gene>
    <name evidence="3" type="ORF">HW347_02075</name>
</gene>
<evidence type="ECO:0000313" key="4">
    <source>
        <dbReference type="Proteomes" id="UP000740413"/>
    </source>
</evidence>
<feature type="domain" description="Fibronectin type-III" evidence="2">
    <location>
        <begin position="506"/>
        <end position="601"/>
    </location>
</feature>
<comment type="caution">
    <text evidence="3">The sequence shown here is derived from an EMBL/GenBank/DDBJ whole genome shotgun (WGS) entry which is preliminary data.</text>
</comment>